<dbReference type="EMBL" id="CACRTO010000005">
    <property type="protein sequence ID" value="VYT67000.1"/>
    <property type="molecule type" value="Genomic_DNA"/>
</dbReference>
<reference evidence="6" key="1">
    <citation type="submission" date="2019-11" db="EMBL/GenBank/DDBJ databases">
        <authorList>
            <person name="Feng L."/>
        </authorList>
    </citation>
    <scope>NUCLEOTIDE SEQUENCE</scope>
    <source>
        <strain evidence="6">CTertiumLFYP3</strain>
    </source>
</reference>
<dbReference type="PRINTS" id="PR00411">
    <property type="entry name" value="PNDRDTASEI"/>
</dbReference>
<dbReference type="SUPFAM" id="SSF160996">
    <property type="entry name" value="HI0933 insert domain-like"/>
    <property type="match status" value="1"/>
</dbReference>
<dbReference type="InterPro" id="IPR036188">
    <property type="entry name" value="FAD/NAD-bd_sf"/>
</dbReference>
<dbReference type="RefSeq" id="WP_156624459.1">
    <property type="nucleotide sequence ID" value="NZ_CACRTO010000005.1"/>
</dbReference>
<protein>
    <submittedName>
        <fullName evidence="6">Fumarate reductase flavoprotein subunit</fullName>
        <ecNumber evidence="6">1.3.5.4</ecNumber>
    </submittedName>
</protein>
<dbReference type="InterPro" id="IPR023166">
    <property type="entry name" value="BaiN-like_dom_sf"/>
</dbReference>
<proteinExistence type="predicted"/>
<evidence type="ECO:0000313" key="6">
    <source>
        <dbReference type="EMBL" id="VYT67000.1"/>
    </source>
</evidence>
<evidence type="ECO:0000256" key="1">
    <source>
        <dbReference type="ARBA" id="ARBA00001974"/>
    </source>
</evidence>
<name>A0A6N2YN06_9CLOT</name>
<gene>
    <name evidence="6" type="primary">ifcA</name>
    <name evidence="6" type="ORF">CTLFYP3_00394</name>
</gene>
<dbReference type="InterPro" id="IPR057661">
    <property type="entry name" value="RsdA/BaiN/AoA(So)_Rossmann"/>
</dbReference>
<dbReference type="Gene3D" id="2.40.30.10">
    <property type="entry name" value="Translation factors"/>
    <property type="match status" value="1"/>
</dbReference>
<keyword evidence="3" id="KW-0274">FAD</keyword>
<dbReference type="Pfam" id="PF22780">
    <property type="entry name" value="HI0933_like_1st"/>
    <property type="match status" value="1"/>
</dbReference>
<feature type="domain" description="RsdA/BaiN/AoA(So)-like insert" evidence="5">
    <location>
        <begin position="193"/>
        <end position="352"/>
    </location>
</feature>
<organism evidence="6">
    <name type="scientific">Clostridium tertium</name>
    <dbReference type="NCBI Taxonomy" id="1559"/>
    <lineage>
        <taxon>Bacteria</taxon>
        <taxon>Bacillati</taxon>
        <taxon>Bacillota</taxon>
        <taxon>Clostridia</taxon>
        <taxon>Eubacteriales</taxon>
        <taxon>Clostridiaceae</taxon>
        <taxon>Clostridium</taxon>
    </lineage>
</organism>
<dbReference type="NCBIfam" id="TIGR00275">
    <property type="entry name" value="aminoacetone oxidase family FAD-binding enzyme"/>
    <property type="match status" value="1"/>
</dbReference>
<dbReference type="Gene3D" id="3.50.50.60">
    <property type="entry name" value="FAD/NAD(P)-binding domain"/>
    <property type="match status" value="1"/>
</dbReference>
<dbReference type="GO" id="GO:0016491">
    <property type="term" value="F:oxidoreductase activity"/>
    <property type="evidence" value="ECO:0007669"/>
    <property type="project" value="UniProtKB-KW"/>
</dbReference>
<dbReference type="PRINTS" id="PR00368">
    <property type="entry name" value="FADPNR"/>
</dbReference>
<evidence type="ECO:0000259" key="4">
    <source>
        <dbReference type="Pfam" id="PF03486"/>
    </source>
</evidence>
<dbReference type="InterPro" id="IPR055178">
    <property type="entry name" value="RsdA/BaiN/AoA(So)-like_dom"/>
</dbReference>
<dbReference type="InterPro" id="IPR004792">
    <property type="entry name" value="BaiN-like"/>
</dbReference>
<dbReference type="SUPFAM" id="SSF51905">
    <property type="entry name" value="FAD/NAD(P)-binding domain"/>
    <property type="match status" value="1"/>
</dbReference>
<dbReference type="AlphaFoldDB" id="A0A6N2YN06"/>
<dbReference type="PANTHER" id="PTHR42887:SF2">
    <property type="entry name" value="OS12G0638800 PROTEIN"/>
    <property type="match status" value="1"/>
</dbReference>
<dbReference type="EC" id="1.3.5.4" evidence="6"/>
<evidence type="ECO:0000256" key="2">
    <source>
        <dbReference type="ARBA" id="ARBA00022630"/>
    </source>
</evidence>
<dbReference type="Gene3D" id="1.10.8.260">
    <property type="entry name" value="HI0933 insert domain-like"/>
    <property type="match status" value="1"/>
</dbReference>
<accession>A0A6N2YN06</accession>
<sequence>MKKVIVIGAGPAGMMAAITAAKSGNKVILLEGNDKVGKKLFITGKGRCNVTNSKDISEFFDYIPGNPHFLYSALYSYTNEDTINFFESQGIRLKSERGGRVFPNSDKSSDIIKGLLKELNNNNVDIKLNSKVTDIIYNNLNIEGVKINNKYILSADNYIIATGGVSYPLTGSTGDGLKFSKKIGHNITNLKGSLVPIELENNWIKEVMGLTLRNIGISLYEEDKKKPLYKDQGEILFTSYGISGPISLKASRFVDDNSRYHILLDLKPALTFEELDLRVQKDFKKYINKEFKNSLDDLFPKKLIPIIINLSNINENKKVNEITKEERKALVNLIKGIKLKLRKLRPIEEAIVTSGGVDTLEIDSSTMKSKLINNLSFAGEVIDVDAYTGGYNVQIALSTGYLAGSNI</sequence>
<feature type="domain" description="RsdA/BaiN/AoA(So)-like Rossmann fold-like" evidence="4">
    <location>
        <begin position="3"/>
        <end position="405"/>
    </location>
</feature>
<evidence type="ECO:0000259" key="5">
    <source>
        <dbReference type="Pfam" id="PF22780"/>
    </source>
</evidence>
<keyword evidence="6" id="KW-0560">Oxidoreductase</keyword>
<comment type="cofactor">
    <cofactor evidence="1">
        <name>FAD</name>
        <dbReference type="ChEBI" id="CHEBI:57692"/>
    </cofactor>
</comment>
<dbReference type="Pfam" id="PF03486">
    <property type="entry name" value="HI0933_like"/>
    <property type="match status" value="1"/>
</dbReference>
<dbReference type="PANTHER" id="PTHR42887">
    <property type="entry name" value="OS12G0638800 PROTEIN"/>
    <property type="match status" value="1"/>
</dbReference>
<keyword evidence="2" id="KW-0285">Flavoprotein</keyword>
<evidence type="ECO:0000256" key="3">
    <source>
        <dbReference type="ARBA" id="ARBA00022827"/>
    </source>
</evidence>